<evidence type="ECO:0000313" key="12">
    <source>
        <dbReference type="EMBL" id="KAK3688905.1"/>
    </source>
</evidence>
<dbReference type="Pfam" id="PF00069">
    <property type="entry name" value="Pkinase"/>
    <property type="match status" value="1"/>
</dbReference>
<evidence type="ECO:0000256" key="3">
    <source>
        <dbReference type="ARBA" id="ARBA00022679"/>
    </source>
</evidence>
<dbReference type="EC" id="2.7.11.1" evidence="1"/>
<keyword evidence="2 10" id="KW-0723">Serine/threonine-protein kinase</keyword>
<evidence type="ECO:0000256" key="6">
    <source>
        <dbReference type="ARBA" id="ARBA00022840"/>
    </source>
</evidence>
<evidence type="ECO:0000259" key="11">
    <source>
        <dbReference type="PROSITE" id="PS50011"/>
    </source>
</evidence>
<dbReference type="AlphaFoldDB" id="A0AAE1CD05"/>
<dbReference type="InterPro" id="IPR051334">
    <property type="entry name" value="SRPK"/>
</dbReference>
<comment type="similarity">
    <text evidence="10">Belongs to the protein kinase superfamily.</text>
</comment>
<protein>
    <recommendedName>
        <fullName evidence="1">non-specific serine/threonine protein kinase</fullName>
        <ecNumber evidence="1">2.7.11.1</ecNumber>
    </recommendedName>
</protein>
<sequence>MMLGSLTLPLRLRTKFSFHRSTTQAASETRSIISEESLARYCPSSNNPVRVGDTFSRGRYRILSKLGYGRHSTVWLAYDHESKAHVAIKVLTAGLPAGKQQDTFEVDILRHIPVQITNRRGPAGHMAKHVCLASKAMGPDLSKYRRLFPKFRIPLPIMKTITRQLLLALSYLHQTCRVIHTDIKPQNIMIETRAINQLLDEATSQAFRPHAPPLGPPNDFFIASTPISTATEDVAHPTDPAVRLADFGSSCWINKYQADRIQPRVLRAPEVILGAEWDEKVDIWNLGVLIWELAEGQVLFDGHATPTAAYTADAHLAQMMAVLGDMPSQLLARSKNRDVYFDLDGTEKKHFLEFLRLMTKLDPKQRPSASELLGAEWLKEV</sequence>
<evidence type="ECO:0000313" key="13">
    <source>
        <dbReference type="Proteomes" id="UP001270362"/>
    </source>
</evidence>
<dbReference type="GO" id="GO:0050684">
    <property type="term" value="P:regulation of mRNA processing"/>
    <property type="evidence" value="ECO:0007669"/>
    <property type="project" value="TreeGrafter"/>
</dbReference>
<dbReference type="Gene3D" id="1.10.510.10">
    <property type="entry name" value="Transferase(Phosphotransferase) domain 1"/>
    <property type="match status" value="1"/>
</dbReference>
<name>A0AAE1CD05_9PEZI</name>
<dbReference type="GO" id="GO:0004674">
    <property type="term" value="F:protein serine/threonine kinase activity"/>
    <property type="evidence" value="ECO:0007669"/>
    <property type="project" value="UniProtKB-KW"/>
</dbReference>
<organism evidence="12 13">
    <name type="scientific">Podospora appendiculata</name>
    <dbReference type="NCBI Taxonomy" id="314037"/>
    <lineage>
        <taxon>Eukaryota</taxon>
        <taxon>Fungi</taxon>
        <taxon>Dikarya</taxon>
        <taxon>Ascomycota</taxon>
        <taxon>Pezizomycotina</taxon>
        <taxon>Sordariomycetes</taxon>
        <taxon>Sordariomycetidae</taxon>
        <taxon>Sordariales</taxon>
        <taxon>Podosporaceae</taxon>
        <taxon>Podospora</taxon>
    </lineage>
</organism>
<reference evidence="12" key="2">
    <citation type="submission" date="2023-06" db="EMBL/GenBank/DDBJ databases">
        <authorList>
            <consortium name="Lawrence Berkeley National Laboratory"/>
            <person name="Haridas S."/>
            <person name="Hensen N."/>
            <person name="Bonometti L."/>
            <person name="Westerberg I."/>
            <person name="Brannstrom I.O."/>
            <person name="Guillou S."/>
            <person name="Cros-Aarteil S."/>
            <person name="Calhoun S."/>
            <person name="Kuo A."/>
            <person name="Mondo S."/>
            <person name="Pangilinan J."/>
            <person name="Riley R."/>
            <person name="Labutti K."/>
            <person name="Andreopoulos B."/>
            <person name="Lipzen A."/>
            <person name="Chen C."/>
            <person name="Yanf M."/>
            <person name="Daum C."/>
            <person name="Ng V."/>
            <person name="Clum A."/>
            <person name="Steindorff A."/>
            <person name="Ohm R."/>
            <person name="Martin F."/>
            <person name="Silar P."/>
            <person name="Natvig D."/>
            <person name="Lalanne C."/>
            <person name="Gautier V."/>
            <person name="Ament-Velasquez S.L."/>
            <person name="Kruys A."/>
            <person name="Hutchinson M.I."/>
            <person name="Powell A.J."/>
            <person name="Barry K."/>
            <person name="Miller A.N."/>
            <person name="Grigoriev I.V."/>
            <person name="Debuchy R."/>
            <person name="Gladieux P."/>
            <person name="Thoren M.H."/>
            <person name="Johannesson H."/>
        </authorList>
    </citation>
    <scope>NUCLEOTIDE SEQUENCE</scope>
    <source>
        <strain evidence="12">CBS 314.62</strain>
    </source>
</reference>
<dbReference type="SMART" id="SM00220">
    <property type="entry name" value="S_TKc"/>
    <property type="match status" value="1"/>
</dbReference>
<dbReference type="GO" id="GO:0005524">
    <property type="term" value="F:ATP binding"/>
    <property type="evidence" value="ECO:0007669"/>
    <property type="project" value="UniProtKB-UniRule"/>
</dbReference>
<keyword evidence="6 9" id="KW-0067">ATP-binding</keyword>
<dbReference type="Proteomes" id="UP001270362">
    <property type="component" value="Unassembled WGS sequence"/>
</dbReference>
<evidence type="ECO:0000256" key="10">
    <source>
        <dbReference type="RuleBase" id="RU000304"/>
    </source>
</evidence>
<evidence type="ECO:0000256" key="4">
    <source>
        <dbReference type="ARBA" id="ARBA00022741"/>
    </source>
</evidence>
<dbReference type="InterPro" id="IPR008271">
    <property type="entry name" value="Ser/Thr_kinase_AS"/>
</dbReference>
<evidence type="ECO:0000256" key="7">
    <source>
        <dbReference type="ARBA" id="ARBA00047899"/>
    </source>
</evidence>
<evidence type="ECO:0000256" key="8">
    <source>
        <dbReference type="ARBA" id="ARBA00048679"/>
    </source>
</evidence>
<evidence type="ECO:0000256" key="2">
    <source>
        <dbReference type="ARBA" id="ARBA00022527"/>
    </source>
</evidence>
<comment type="caution">
    <text evidence="12">The sequence shown here is derived from an EMBL/GenBank/DDBJ whole genome shotgun (WGS) entry which is preliminary data.</text>
</comment>
<proteinExistence type="inferred from homology"/>
<comment type="catalytic activity">
    <reaction evidence="7">
        <text>L-threonyl-[protein] + ATP = O-phospho-L-threonyl-[protein] + ADP + H(+)</text>
        <dbReference type="Rhea" id="RHEA:46608"/>
        <dbReference type="Rhea" id="RHEA-COMP:11060"/>
        <dbReference type="Rhea" id="RHEA-COMP:11605"/>
        <dbReference type="ChEBI" id="CHEBI:15378"/>
        <dbReference type="ChEBI" id="CHEBI:30013"/>
        <dbReference type="ChEBI" id="CHEBI:30616"/>
        <dbReference type="ChEBI" id="CHEBI:61977"/>
        <dbReference type="ChEBI" id="CHEBI:456216"/>
        <dbReference type="EC" id="2.7.11.1"/>
    </reaction>
</comment>
<dbReference type="EMBL" id="JAULSO010000002">
    <property type="protein sequence ID" value="KAK3688905.1"/>
    <property type="molecule type" value="Genomic_DNA"/>
</dbReference>
<evidence type="ECO:0000256" key="1">
    <source>
        <dbReference type="ARBA" id="ARBA00012513"/>
    </source>
</evidence>
<gene>
    <name evidence="12" type="ORF">B0T22DRAFT_528109</name>
</gene>
<accession>A0AAE1CD05</accession>
<dbReference type="InterPro" id="IPR017441">
    <property type="entry name" value="Protein_kinase_ATP_BS"/>
</dbReference>
<dbReference type="PROSITE" id="PS00107">
    <property type="entry name" value="PROTEIN_KINASE_ATP"/>
    <property type="match status" value="1"/>
</dbReference>
<dbReference type="Gene3D" id="3.30.200.20">
    <property type="entry name" value="Phosphorylase Kinase, domain 1"/>
    <property type="match status" value="1"/>
</dbReference>
<feature type="domain" description="Protein kinase" evidence="11">
    <location>
        <begin position="60"/>
        <end position="378"/>
    </location>
</feature>
<comment type="catalytic activity">
    <reaction evidence="8">
        <text>L-seryl-[protein] + ATP = O-phospho-L-seryl-[protein] + ADP + H(+)</text>
        <dbReference type="Rhea" id="RHEA:17989"/>
        <dbReference type="Rhea" id="RHEA-COMP:9863"/>
        <dbReference type="Rhea" id="RHEA-COMP:11604"/>
        <dbReference type="ChEBI" id="CHEBI:15378"/>
        <dbReference type="ChEBI" id="CHEBI:29999"/>
        <dbReference type="ChEBI" id="CHEBI:30616"/>
        <dbReference type="ChEBI" id="CHEBI:83421"/>
        <dbReference type="ChEBI" id="CHEBI:456216"/>
        <dbReference type="EC" id="2.7.11.1"/>
    </reaction>
</comment>
<dbReference type="PROSITE" id="PS00108">
    <property type="entry name" value="PROTEIN_KINASE_ST"/>
    <property type="match status" value="1"/>
</dbReference>
<dbReference type="InterPro" id="IPR011009">
    <property type="entry name" value="Kinase-like_dom_sf"/>
</dbReference>
<keyword evidence="3" id="KW-0808">Transferase</keyword>
<keyword evidence="13" id="KW-1185">Reference proteome</keyword>
<dbReference type="SUPFAM" id="SSF56112">
    <property type="entry name" value="Protein kinase-like (PK-like)"/>
    <property type="match status" value="1"/>
</dbReference>
<dbReference type="InterPro" id="IPR000719">
    <property type="entry name" value="Prot_kinase_dom"/>
</dbReference>
<dbReference type="PANTHER" id="PTHR47634:SF9">
    <property type="entry name" value="PROTEIN KINASE DOMAIN-CONTAINING PROTEIN-RELATED"/>
    <property type="match status" value="1"/>
</dbReference>
<keyword evidence="5 12" id="KW-0418">Kinase</keyword>
<keyword evidence="4 9" id="KW-0547">Nucleotide-binding</keyword>
<dbReference type="PANTHER" id="PTHR47634">
    <property type="entry name" value="PROTEIN KINASE DOMAIN-CONTAINING PROTEIN-RELATED"/>
    <property type="match status" value="1"/>
</dbReference>
<evidence type="ECO:0000256" key="9">
    <source>
        <dbReference type="PROSITE-ProRule" id="PRU10141"/>
    </source>
</evidence>
<dbReference type="PROSITE" id="PS50011">
    <property type="entry name" value="PROTEIN_KINASE_DOM"/>
    <property type="match status" value="1"/>
</dbReference>
<dbReference type="GO" id="GO:0000245">
    <property type="term" value="P:spliceosomal complex assembly"/>
    <property type="evidence" value="ECO:0007669"/>
    <property type="project" value="TreeGrafter"/>
</dbReference>
<reference evidence="12" key="1">
    <citation type="journal article" date="2023" name="Mol. Phylogenet. Evol.">
        <title>Genome-scale phylogeny and comparative genomics of the fungal order Sordariales.</title>
        <authorList>
            <person name="Hensen N."/>
            <person name="Bonometti L."/>
            <person name="Westerberg I."/>
            <person name="Brannstrom I.O."/>
            <person name="Guillou S."/>
            <person name="Cros-Aarteil S."/>
            <person name="Calhoun S."/>
            <person name="Haridas S."/>
            <person name="Kuo A."/>
            <person name="Mondo S."/>
            <person name="Pangilinan J."/>
            <person name="Riley R."/>
            <person name="LaButti K."/>
            <person name="Andreopoulos B."/>
            <person name="Lipzen A."/>
            <person name="Chen C."/>
            <person name="Yan M."/>
            <person name="Daum C."/>
            <person name="Ng V."/>
            <person name="Clum A."/>
            <person name="Steindorff A."/>
            <person name="Ohm R.A."/>
            <person name="Martin F."/>
            <person name="Silar P."/>
            <person name="Natvig D.O."/>
            <person name="Lalanne C."/>
            <person name="Gautier V."/>
            <person name="Ament-Velasquez S.L."/>
            <person name="Kruys A."/>
            <person name="Hutchinson M.I."/>
            <person name="Powell A.J."/>
            <person name="Barry K."/>
            <person name="Miller A.N."/>
            <person name="Grigoriev I.V."/>
            <person name="Debuchy R."/>
            <person name="Gladieux P."/>
            <person name="Hiltunen Thoren M."/>
            <person name="Johannesson H."/>
        </authorList>
    </citation>
    <scope>NUCLEOTIDE SEQUENCE</scope>
    <source>
        <strain evidence="12">CBS 314.62</strain>
    </source>
</reference>
<feature type="binding site" evidence="9">
    <location>
        <position position="89"/>
    </location>
    <ligand>
        <name>ATP</name>
        <dbReference type="ChEBI" id="CHEBI:30616"/>
    </ligand>
</feature>
<evidence type="ECO:0000256" key="5">
    <source>
        <dbReference type="ARBA" id="ARBA00022777"/>
    </source>
</evidence>